<dbReference type="PANTHER" id="PTHR10458:SF22">
    <property type="entry name" value="PEPTIDE DEFORMYLASE"/>
    <property type="match status" value="1"/>
</dbReference>
<dbReference type="Gene3D" id="3.90.45.10">
    <property type="entry name" value="Peptide deformylase"/>
    <property type="match status" value="1"/>
</dbReference>
<keyword evidence="2" id="KW-0408">Iron</keyword>
<keyword evidence="2" id="KW-0378">Hydrolase</keyword>
<comment type="cofactor">
    <cofactor evidence="2">
        <name>Fe(2+)</name>
        <dbReference type="ChEBI" id="CHEBI:29033"/>
    </cofactor>
    <text evidence="2">Binds 1 Fe(2+) ion.</text>
</comment>
<dbReference type="GO" id="GO:0042586">
    <property type="term" value="F:peptide deformylase activity"/>
    <property type="evidence" value="ECO:0007669"/>
    <property type="project" value="UniProtKB-UniRule"/>
</dbReference>
<dbReference type="Proteomes" id="UP000178413">
    <property type="component" value="Unassembled WGS sequence"/>
</dbReference>
<dbReference type="NCBIfam" id="TIGR00079">
    <property type="entry name" value="pept_deformyl"/>
    <property type="match status" value="1"/>
</dbReference>
<comment type="function">
    <text evidence="2">Removes the formyl group from the N-terminal Met of newly synthesized proteins. Requires at least a dipeptide for an efficient rate of reaction. N-terminal L-methionine is a prerequisite for activity but the enzyme has broad specificity at other positions.</text>
</comment>
<dbReference type="EMBL" id="MHRM01000017">
    <property type="protein sequence ID" value="OHA23849.1"/>
    <property type="molecule type" value="Genomic_DNA"/>
</dbReference>
<proteinExistence type="inferred from homology"/>
<dbReference type="InterPro" id="IPR036821">
    <property type="entry name" value="Peptide_deformylase_sf"/>
</dbReference>
<dbReference type="GO" id="GO:0006412">
    <property type="term" value="P:translation"/>
    <property type="evidence" value="ECO:0007669"/>
    <property type="project" value="UniProtKB-UniRule"/>
</dbReference>
<dbReference type="NCBIfam" id="NF001159">
    <property type="entry name" value="PRK00150.1-3"/>
    <property type="match status" value="1"/>
</dbReference>
<dbReference type="HAMAP" id="MF_00163">
    <property type="entry name" value="Pep_deformylase"/>
    <property type="match status" value="1"/>
</dbReference>
<dbReference type="GO" id="GO:0046872">
    <property type="term" value="F:metal ion binding"/>
    <property type="evidence" value="ECO:0007669"/>
    <property type="project" value="UniProtKB-KW"/>
</dbReference>
<feature type="binding site" evidence="2">
    <location>
        <position position="145"/>
    </location>
    <ligand>
        <name>Fe cation</name>
        <dbReference type="ChEBI" id="CHEBI:24875"/>
    </ligand>
</feature>
<comment type="caution">
    <text evidence="3">The sequence shown here is derived from an EMBL/GenBank/DDBJ whole genome shotgun (WGS) entry which is preliminary data.</text>
</comment>
<organism evidence="3 4">
    <name type="scientific">Candidatus Taylorbacteria bacterium RIFCSPHIGHO2_02_FULL_44_12</name>
    <dbReference type="NCBI Taxonomy" id="1802308"/>
    <lineage>
        <taxon>Bacteria</taxon>
        <taxon>Candidatus Tayloriibacteriota</taxon>
    </lineage>
</organism>
<protein>
    <recommendedName>
        <fullName evidence="2">Peptide deformylase</fullName>
        <shortName evidence="2">PDF</shortName>
        <ecNumber evidence="2">3.5.1.88</ecNumber>
    </recommendedName>
    <alternativeName>
        <fullName evidence="2">Polypeptide deformylase</fullName>
    </alternativeName>
</protein>
<feature type="binding site" evidence="2">
    <location>
        <position position="149"/>
    </location>
    <ligand>
        <name>Fe cation</name>
        <dbReference type="ChEBI" id="CHEBI:24875"/>
    </ligand>
</feature>
<dbReference type="CDD" id="cd00487">
    <property type="entry name" value="Pep_deformylase"/>
    <property type="match status" value="1"/>
</dbReference>
<accession>A0A1G2ML03</accession>
<reference evidence="3 4" key="1">
    <citation type="journal article" date="2016" name="Nat. Commun.">
        <title>Thousands of microbial genomes shed light on interconnected biogeochemical processes in an aquifer system.</title>
        <authorList>
            <person name="Anantharaman K."/>
            <person name="Brown C.T."/>
            <person name="Hug L.A."/>
            <person name="Sharon I."/>
            <person name="Castelle C.J."/>
            <person name="Probst A.J."/>
            <person name="Thomas B.C."/>
            <person name="Singh A."/>
            <person name="Wilkins M.J."/>
            <person name="Karaoz U."/>
            <person name="Brodie E.L."/>
            <person name="Williams K.H."/>
            <person name="Hubbard S.S."/>
            <person name="Banfield J.F."/>
        </authorList>
    </citation>
    <scope>NUCLEOTIDE SEQUENCE [LARGE SCALE GENOMIC DNA]</scope>
</reference>
<evidence type="ECO:0000313" key="3">
    <source>
        <dbReference type="EMBL" id="OHA23849.1"/>
    </source>
</evidence>
<dbReference type="PRINTS" id="PR01576">
    <property type="entry name" value="PDEFORMYLASE"/>
</dbReference>
<dbReference type="AlphaFoldDB" id="A0A1G2ML03"/>
<sequence>MPNILQRHNPLLRQKAVPVALTDIKSARIQSIITDMKAAMYSQKDGIAIAAPQIGIPVCIFVISGSLLQKIDPTYKGPDHDLVFINPSLTRLSRDKKEMEEGCLSVRWLYGLVKRSTRVNISAYDQDGNILKRGASGILAQIFQHEIDHLDGILFIDRTKEIWEMTEEEISQIKKM</sequence>
<keyword evidence="2" id="KW-0648">Protein biosynthesis</keyword>
<dbReference type="InterPro" id="IPR023635">
    <property type="entry name" value="Peptide_deformylase"/>
</dbReference>
<dbReference type="SUPFAM" id="SSF56420">
    <property type="entry name" value="Peptide deformylase"/>
    <property type="match status" value="1"/>
</dbReference>
<comment type="catalytic activity">
    <reaction evidence="2">
        <text>N-terminal N-formyl-L-methionyl-[peptide] + H2O = N-terminal L-methionyl-[peptide] + formate</text>
        <dbReference type="Rhea" id="RHEA:24420"/>
        <dbReference type="Rhea" id="RHEA-COMP:10639"/>
        <dbReference type="Rhea" id="RHEA-COMP:10640"/>
        <dbReference type="ChEBI" id="CHEBI:15377"/>
        <dbReference type="ChEBI" id="CHEBI:15740"/>
        <dbReference type="ChEBI" id="CHEBI:49298"/>
        <dbReference type="ChEBI" id="CHEBI:64731"/>
        <dbReference type="EC" id="3.5.1.88"/>
    </reaction>
</comment>
<name>A0A1G2ML03_9BACT</name>
<dbReference type="Pfam" id="PF01327">
    <property type="entry name" value="Pep_deformylase"/>
    <property type="match status" value="1"/>
</dbReference>
<feature type="active site" evidence="2">
    <location>
        <position position="146"/>
    </location>
</feature>
<gene>
    <name evidence="2" type="primary">def</name>
    <name evidence="3" type="ORF">A3D50_00825</name>
</gene>
<feature type="binding site" evidence="2">
    <location>
        <position position="103"/>
    </location>
    <ligand>
        <name>Fe cation</name>
        <dbReference type="ChEBI" id="CHEBI:24875"/>
    </ligand>
</feature>
<evidence type="ECO:0000256" key="2">
    <source>
        <dbReference type="HAMAP-Rule" id="MF_00163"/>
    </source>
</evidence>
<dbReference type="PIRSF" id="PIRSF004749">
    <property type="entry name" value="Pep_def"/>
    <property type="match status" value="1"/>
</dbReference>
<evidence type="ECO:0000313" key="4">
    <source>
        <dbReference type="Proteomes" id="UP000178413"/>
    </source>
</evidence>
<dbReference type="EC" id="3.5.1.88" evidence="2"/>
<comment type="similarity">
    <text evidence="1 2">Belongs to the polypeptide deformylase family.</text>
</comment>
<keyword evidence="2" id="KW-0479">Metal-binding</keyword>
<evidence type="ECO:0000256" key="1">
    <source>
        <dbReference type="ARBA" id="ARBA00010759"/>
    </source>
</evidence>
<dbReference type="PANTHER" id="PTHR10458">
    <property type="entry name" value="PEPTIDE DEFORMYLASE"/>
    <property type="match status" value="1"/>
</dbReference>
<dbReference type="STRING" id="1802308.A3D50_00825"/>